<dbReference type="RefSeq" id="WP_176756816.1">
    <property type="nucleotide sequence ID" value="NZ_FNJQ01000039.1"/>
</dbReference>
<gene>
    <name evidence="2" type="ORF">SAMN05216366_1391</name>
</gene>
<evidence type="ECO:0000313" key="2">
    <source>
        <dbReference type="EMBL" id="SDP69842.1"/>
    </source>
</evidence>
<dbReference type="AlphaFoldDB" id="A0A1H0UUF5"/>
<feature type="region of interest" description="Disordered" evidence="1">
    <location>
        <begin position="276"/>
        <end position="315"/>
    </location>
</feature>
<dbReference type="Proteomes" id="UP000182412">
    <property type="component" value="Unassembled WGS sequence"/>
</dbReference>
<accession>A0A1H0UUF5</accession>
<reference evidence="2 3" key="1">
    <citation type="submission" date="2016-10" db="EMBL/GenBank/DDBJ databases">
        <authorList>
            <person name="de Groot N.N."/>
        </authorList>
    </citation>
    <scope>NUCLEOTIDE SEQUENCE [LARGE SCALE GENOMIC DNA]</scope>
    <source>
        <strain evidence="2 3">S137</strain>
    </source>
</reference>
<name>A0A1H0UUF5_SELRU</name>
<evidence type="ECO:0000256" key="1">
    <source>
        <dbReference type="SAM" id="MobiDB-lite"/>
    </source>
</evidence>
<organism evidence="2 3">
    <name type="scientific">Selenomonas ruminantium</name>
    <dbReference type="NCBI Taxonomy" id="971"/>
    <lineage>
        <taxon>Bacteria</taxon>
        <taxon>Bacillati</taxon>
        <taxon>Bacillota</taxon>
        <taxon>Negativicutes</taxon>
        <taxon>Selenomonadales</taxon>
        <taxon>Selenomonadaceae</taxon>
        <taxon>Selenomonas</taxon>
    </lineage>
</organism>
<feature type="non-terminal residue" evidence="2">
    <location>
        <position position="1"/>
    </location>
</feature>
<feature type="compositionally biased region" description="Low complexity" evidence="1">
    <location>
        <begin position="227"/>
        <end position="236"/>
    </location>
</feature>
<feature type="region of interest" description="Disordered" evidence="1">
    <location>
        <begin position="227"/>
        <end position="256"/>
    </location>
</feature>
<dbReference type="EMBL" id="FNJQ01000039">
    <property type="protein sequence ID" value="SDP69842.1"/>
    <property type="molecule type" value="Genomic_DNA"/>
</dbReference>
<protein>
    <submittedName>
        <fullName evidence="2">Uncharacterized protein</fullName>
    </submittedName>
</protein>
<sequence length="315" mass="34130">ITYKPNEQSEIKQANLTFTANEASKTYDGTKDVIGDNTYTHTALVNDEYISVDPTVAYDNANVNDKSKGEYRTVDFTKYATILNKQGEDTTQNYNITYKPNNYSEIKQAELTLTAKQVAKRYDGTTTVEGKKPYYTATGLVNGEKIDGVEVEYDKPEVGIGNKIVKITNTGVITTADGKTVTTDNYIITPVENKTSTITDVNSPDPNIDPQEDTNKAIDNYNNITGDIHTTDTSGTDGDDPDGNNQLKDGAGNTAIDTTNDKQAIKVDEEALAKALHEDGNDGVDISSQKSGEVETETINVGDFSDGDESGKAAK</sequence>
<proteinExistence type="predicted"/>
<evidence type="ECO:0000313" key="3">
    <source>
        <dbReference type="Proteomes" id="UP000182412"/>
    </source>
</evidence>